<sequence length="320" mass="36676">MNCKLIQIDTWAYFEVKQLQDTCAYFEAEQLEEMKYTWHKVNIFTRWFPSTNQTVIFLFDMKPPLTEAIPALFETLEPEKLINPFWVYPHLLEGIVNLEDASVWAIRDQVRAIEKADAAKLSRGQPSPTYRRIHNIARHAIHVTETLDVHAQNVEHALRQHANYAAVNAKDEYAAVNQDIQSQLEVLHSYIASMRHRSISNEKRLQNEIQLAFNNVAQQNAEVSVKIGHVALSDSAAMRTVAFVTLAFLPPTFISSIFSMSFFDYDANSGWSVSGKVWIYFVVAVPIAFATVYLWSHWQKLFPGHQRVGKVGNEHPKESV</sequence>
<dbReference type="InterPro" id="IPR045863">
    <property type="entry name" value="CorA_TM1_TM2"/>
</dbReference>
<name>A0A9W9HSK3_9EURO</name>
<accession>A0A9W9HSK3</accession>
<dbReference type="Proteomes" id="UP001146351">
    <property type="component" value="Unassembled WGS sequence"/>
</dbReference>
<dbReference type="Gene3D" id="1.20.58.340">
    <property type="entry name" value="Magnesium transport protein CorA, transmembrane region"/>
    <property type="match status" value="1"/>
</dbReference>
<evidence type="ECO:0000313" key="6">
    <source>
        <dbReference type="EMBL" id="KAJ5156676.1"/>
    </source>
</evidence>
<dbReference type="AlphaFoldDB" id="A0A9W9HSK3"/>
<evidence type="ECO:0000256" key="2">
    <source>
        <dbReference type="ARBA" id="ARBA00022692"/>
    </source>
</evidence>
<evidence type="ECO:0000256" key="4">
    <source>
        <dbReference type="ARBA" id="ARBA00023136"/>
    </source>
</evidence>
<dbReference type="Pfam" id="PF01544">
    <property type="entry name" value="CorA"/>
    <property type="match status" value="1"/>
</dbReference>
<keyword evidence="3 5" id="KW-1133">Transmembrane helix</keyword>
<feature type="transmembrane region" description="Helical" evidence="5">
    <location>
        <begin position="277"/>
        <end position="295"/>
    </location>
</feature>
<gene>
    <name evidence="6" type="ORF">N7492_009479</name>
</gene>
<keyword evidence="4 5" id="KW-0472">Membrane</keyword>
<reference evidence="6" key="1">
    <citation type="submission" date="2022-11" db="EMBL/GenBank/DDBJ databases">
        <authorList>
            <person name="Petersen C."/>
        </authorList>
    </citation>
    <scope>NUCLEOTIDE SEQUENCE</scope>
    <source>
        <strain evidence="6">IBT 21917</strain>
    </source>
</reference>
<protein>
    <submittedName>
        <fullName evidence="6">Mg2+ transporter protein CorA-like/Zinc transport protein ZntB</fullName>
    </submittedName>
</protein>
<proteinExistence type="predicted"/>
<comment type="caution">
    <text evidence="6">The sequence shown here is derived from an EMBL/GenBank/DDBJ whole genome shotgun (WGS) entry which is preliminary data.</text>
</comment>
<evidence type="ECO:0000256" key="5">
    <source>
        <dbReference type="SAM" id="Phobius"/>
    </source>
</evidence>
<keyword evidence="7" id="KW-1185">Reference proteome</keyword>
<keyword evidence="2 5" id="KW-0812">Transmembrane</keyword>
<dbReference type="GO" id="GO:0016020">
    <property type="term" value="C:membrane"/>
    <property type="evidence" value="ECO:0007669"/>
    <property type="project" value="UniProtKB-SubCell"/>
</dbReference>
<dbReference type="InterPro" id="IPR002523">
    <property type="entry name" value="MgTranspt_CorA/ZnTranspt_ZntB"/>
</dbReference>
<evidence type="ECO:0000256" key="3">
    <source>
        <dbReference type="ARBA" id="ARBA00022989"/>
    </source>
</evidence>
<dbReference type="SUPFAM" id="SSF144083">
    <property type="entry name" value="Magnesium transport protein CorA, transmembrane region"/>
    <property type="match status" value="1"/>
</dbReference>
<dbReference type="GO" id="GO:0046873">
    <property type="term" value="F:metal ion transmembrane transporter activity"/>
    <property type="evidence" value="ECO:0007669"/>
    <property type="project" value="InterPro"/>
</dbReference>
<dbReference type="OrthoDB" id="5207033at2759"/>
<reference evidence="6" key="2">
    <citation type="journal article" date="2023" name="IMA Fungus">
        <title>Comparative genomic study of the Penicillium genus elucidates a diverse pangenome and 15 lateral gene transfer events.</title>
        <authorList>
            <person name="Petersen C."/>
            <person name="Sorensen T."/>
            <person name="Nielsen M.R."/>
            <person name="Sondergaard T.E."/>
            <person name="Sorensen J.L."/>
            <person name="Fitzpatrick D.A."/>
            <person name="Frisvad J.C."/>
            <person name="Nielsen K.L."/>
        </authorList>
    </citation>
    <scope>NUCLEOTIDE SEQUENCE</scope>
    <source>
        <strain evidence="6">IBT 21917</strain>
    </source>
</reference>
<comment type="subcellular location">
    <subcellularLocation>
        <location evidence="1">Membrane</location>
        <topology evidence="1">Multi-pass membrane protein</topology>
    </subcellularLocation>
</comment>
<evidence type="ECO:0000313" key="7">
    <source>
        <dbReference type="Proteomes" id="UP001146351"/>
    </source>
</evidence>
<organism evidence="6 7">
    <name type="scientific">Penicillium capsulatum</name>
    <dbReference type="NCBI Taxonomy" id="69766"/>
    <lineage>
        <taxon>Eukaryota</taxon>
        <taxon>Fungi</taxon>
        <taxon>Dikarya</taxon>
        <taxon>Ascomycota</taxon>
        <taxon>Pezizomycotina</taxon>
        <taxon>Eurotiomycetes</taxon>
        <taxon>Eurotiomycetidae</taxon>
        <taxon>Eurotiales</taxon>
        <taxon>Aspergillaceae</taxon>
        <taxon>Penicillium</taxon>
    </lineage>
</organism>
<evidence type="ECO:0000256" key="1">
    <source>
        <dbReference type="ARBA" id="ARBA00004141"/>
    </source>
</evidence>
<dbReference type="EMBL" id="JAPQKO010000006">
    <property type="protein sequence ID" value="KAJ5156676.1"/>
    <property type="molecule type" value="Genomic_DNA"/>
</dbReference>
<feature type="transmembrane region" description="Helical" evidence="5">
    <location>
        <begin position="241"/>
        <end position="265"/>
    </location>
</feature>